<dbReference type="PANTHER" id="PTHR30408">
    <property type="entry name" value="TYPE-1 RESTRICTION ENZYME ECOKI SPECIFICITY PROTEIN"/>
    <property type="match status" value="1"/>
</dbReference>
<dbReference type="InterPro" id="IPR052021">
    <property type="entry name" value="Type-I_RS_S_subunit"/>
</dbReference>
<evidence type="ECO:0000313" key="6">
    <source>
        <dbReference type="Proteomes" id="UP000184047"/>
    </source>
</evidence>
<dbReference type="InterPro" id="IPR000055">
    <property type="entry name" value="Restrct_endonuc_typeI_TRD"/>
</dbReference>
<comment type="similarity">
    <text evidence="1">Belongs to the type-I restriction system S methylase family.</text>
</comment>
<proteinExistence type="inferred from homology"/>
<dbReference type="CDD" id="cd17274">
    <property type="entry name" value="RMtype1_S_Eco540ANI-TRD1-CR1_like"/>
    <property type="match status" value="1"/>
</dbReference>
<dbReference type="Gene3D" id="3.90.220.20">
    <property type="entry name" value="DNA methylase specificity domains"/>
    <property type="match status" value="1"/>
</dbReference>
<reference evidence="6" key="1">
    <citation type="submission" date="2016-11" db="EMBL/GenBank/DDBJ databases">
        <authorList>
            <person name="Varghese N."/>
            <person name="Submissions S."/>
        </authorList>
    </citation>
    <scope>NUCLEOTIDE SEQUENCE [LARGE SCALE GENOMIC DNA]</scope>
    <source>
        <strain evidence="6">DSM 19055</strain>
    </source>
</reference>
<name>A0A1M5SW62_9FLAO</name>
<keyword evidence="3" id="KW-0238">DNA-binding</keyword>
<accession>A0A1M5SW62</accession>
<feature type="domain" description="Type I restriction modification DNA specificity" evidence="4">
    <location>
        <begin position="21"/>
        <end position="213"/>
    </location>
</feature>
<evidence type="ECO:0000256" key="2">
    <source>
        <dbReference type="ARBA" id="ARBA00022747"/>
    </source>
</evidence>
<sequence length="399" mass="46291">MINKKLKVGNVPNLRFPEFTEEWETKKLGEVMHFKVTNSFSRENLNYEVGTVKNIHYGDIHTKFQTLFDTTKEVVPFINEEINLDRISDENYCKEGDVIFADASEDLNDVGKSIEIINVNSEKLLSGLHTLLGRPKSSIFHLGFNGYLFKSNSVRTQIQKESQGSKVLSINTGRISKIELSFPSVNEQERITILLSLMDERIQTQNKIIEELKLLKITLRNQLYEQILNQENEYVQVKDTLNYEQPTKYLVTNTDYSSDISLIPVLTANKAFVLGYTDEEFGIYDKGQCIIFDDFTMDIKFVNFIFKVKSSAIKILTAKPNVNLKFIFEYLSFLNLSSNEHKRHYISEIEPMEMQLPNYVQQTYVADFLSSIDDKIKTEFEIHTLLLKQKQYLLANLFI</sequence>
<evidence type="ECO:0000259" key="4">
    <source>
        <dbReference type="Pfam" id="PF01420"/>
    </source>
</evidence>
<dbReference type="STRING" id="421058.SAMN05421866_2751"/>
<dbReference type="SUPFAM" id="SSF116734">
    <property type="entry name" value="DNA methylase specificity domain"/>
    <property type="match status" value="2"/>
</dbReference>
<dbReference type="GO" id="GO:0003677">
    <property type="term" value="F:DNA binding"/>
    <property type="evidence" value="ECO:0007669"/>
    <property type="project" value="UniProtKB-KW"/>
</dbReference>
<keyword evidence="2" id="KW-0680">Restriction system</keyword>
<dbReference type="Proteomes" id="UP000184047">
    <property type="component" value="Unassembled WGS sequence"/>
</dbReference>
<dbReference type="RefSeq" id="WP_083538921.1">
    <property type="nucleotide sequence ID" value="NZ_FQWT01000004.1"/>
</dbReference>
<dbReference type="PANTHER" id="PTHR30408:SF13">
    <property type="entry name" value="TYPE I RESTRICTION ENZYME HINDI SPECIFICITY SUBUNIT"/>
    <property type="match status" value="1"/>
</dbReference>
<dbReference type="Pfam" id="PF01420">
    <property type="entry name" value="Methylase_S"/>
    <property type="match status" value="1"/>
</dbReference>
<evidence type="ECO:0000256" key="3">
    <source>
        <dbReference type="ARBA" id="ARBA00023125"/>
    </source>
</evidence>
<organism evidence="5 6">
    <name type="scientific">Chryseobacterium oranimense</name>
    <dbReference type="NCBI Taxonomy" id="421058"/>
    <lineage>
        <taxon>Bacteria</taxon>
        <taxon>Pseudomonadati</taxon>
        <taxon>Bacteroidota</taxon>
        <taxon>Flavobacteriia</taxon>
        <taxon>Flavobacteriales</taxon>
        <taxon>Weeksellaceae</taxon>
        <taxon>Chryseobacterium group</taxon>
        <taxon>Chryseobacterium</taxon>
    </lineage>
</organism>
<protein>
    <submittedName>
        <fullName evidence="5">Type I restriction enzyme, S subunit</fullName>
    </submittedName>
</protein>
<dbReference type="GO" id="GO:0009307">
    <property type="term" value="P:DNA restriction-modification system"/>
    <property type="evidence" value="ECO:0007669"/>
    <property type="project" value="UniProtKB-KW"/>
</dbReference>
<evidence type="ECO:0000256" key="1">
    <source>
        <dbReference type="ARBA" id="ARBA00010923"/>
    </source>
</evidence>
<dbReference type="InterPro" id="IPR044946">
    <property type="entry name" value="Restrct_endonuc_typeI_TRD_sf"/>
</dbReference>
<dbReference type="EMBL" id="FQWT01000004">
    <property type="protein sequence ID" value="SHH42747.1"/>
    <property type="molecule type" value="Genomic_DNA"/>
</dbReference>
<gene>
    <name evidence="5" type="ORF">SAMN05421866_2751</name>
</gene>
<keyword evidence="6" id="KW-1185">Reference proteome</keyword>
<dbReference type="AlphaFoldDB" id="A0A1M5SW62"/>
<dbReference type="Gene3D" id="1.10.287.1120">
    <property type="entry name" value="Bipartite methylase S protein"/>
    <property type="match status" value="1"/>
</dbReference>
<evidence type="ECO:0000313" key="5">
    <source>
        <dbReference type="EMBL" id="SHH42747.1"/>
    </source>
</evidence>